<comment type="caution">
    <text evidence="1">The sequence shown here is derived from an EMBL/GenBank/DDBJ whole genome shotgun (WGS) entry which is preliminary data.</text>
</comment>
<accession>A0A2I0HJP7</accession>
<evidence type="ECO:0000313" key="2">
    <source>
        <dbReference type="Proteomes" id="UP000233551"/>
    </source>
</evidence>
<dbReference type="AlphaFoldDB" id="A0A2I0HJP7"/>
<gene>
    <name evidence="1" type="ORF">CRG98_047665</name>
</gene>
<proteinExistence type="predicted"/>
<organism evidence="1 2">
    <name type="scientific">Punica granatum</name>
    <name type="common">Pomegranate</name>
    <dbReference type="NCBI Taxonomy" id="22663"/>
    <lineage>
        <taxon>Eukaryota</taxon>
        <taxon>Viridiplantae</taxon>
        <taxon>Streptophyta</taxon>
        <taxon>Embryophyta</taxon>
        <taxon>Tracheophyta</taxon>
        <taxon>Spermatophyta</taxon>
        <taxon>Magnoliopsida</taxon>
        <taxon>eudicotyledons</taxon>
        <taxon>Gunneridae</taxon>
        <taxon>Pentapetalae</taxon>
        <taxon>rosids</taxon>
        <taxon>malvids</taxon>
        <taxon>Myrtales</taxon>
        <taxon>Lythraceae</taxon>
        <taxon>Punica</taxon>
    </lineage>
</organism>
<name>A0A2I0HJP7_PUNGR</name>
<evidence type="ECO:0000313" key="1">
    <source>
        <dbReference type="EMBL" id="PKI31947.1"/>
    </source>
</evidence>
<reference evidence="1 2" key="1">
    <citation type="submission" date="2017-11" db="EMBL/GenBank/DDBJ databases">
        <title>De-novo sequencing of pomegranate (Punica granatum L.) genome.</title>
        <authorList>
            <person name="Akparov Z."/>
            <person name="Amiraslanov A."/>
            <person name="Hajiyeva S."/>
            <person name="Abbasov M."/>
            <person name="Kaur K."/>
            <person name="Hamwieh A."/>
            <person name="Solovyev V."/>
            <person name="Salamov A."/>
            <person name="Braich B."/>
            <person name="Kosarev P."/>
            <person name="Mahmoud A."/>
            <person name="Hajiyev E."/>
            <person name="Babayeva S."/>
            <person name="Izzatullayeva V."/>
            <person name="Mammadov A."/>
            <person name="Mammadov A."/>
            <person name="Sharifova S."/>
            <person name="Ojaghi J."/>
            <person name="Eynullazada K."/>
            <person name="Bayramov B."/>
            <person name="Abdulazimova A."/>
            <person name="Shahmuradov I."/>
        </authorList>
    </citation>
    <scope>NUCLEOTIDE SEQUENCE [LARGE SCALE GENOMIC DNA]</scope>
    <source>
        <strain evidence="2">cv. AG2017</strain>
        <tissue evidence="1">Leaf</tissue>
    </source>
</reference>
<sequence length="145" mass="16458">MAQPQKWQSVGCCKLLVVRSSQSGRYKGCGVRADQAESEQEQSVQNRVRLVRAISDQPQSVQVCSKKEMTWRPARSGRLLNSRGHLYAPPKTKKKRRRTAATFGTSPNTYSTSNLRRRRWRAVGQCCVLQPALNCGRGRPQEREL</sequence>
<keyword evidence="2" id="KW-1185">Reference proteome</keyword>
<dbReference type="EMBL" id="PGOL01008199">
    <property type="protein sequence ID" value="PKI31947.1"/>
    <property type="molecule type" value="Genomic_DNA"/>
</dbReference>
<protein>
    <submittedName>
        <fullName evidence="1">Uncharacterized protein</fullName>
    </submittedName>
</protein>
<dbReference type="Proteomes" id="UP000233551">
    <property type="component" value="Unassembled WGS sequence"/>
</dbReference>